<dbReference type="AlphaFoldDB" id="A0AA38JD87"/>
<reference evidence="1" key="1">
    <citation type="submission" date="2022-08" db="EMBL/GenBank/DDBJ databases">
        <authorList>
            <consortium name="DOE Joint Genome Institute"/>
            <person name="Min B."/>
            <person name="Sierra-Patev S."/>
            <person name="Naranjo-Ortiz M."/>
            <person name="Looney B."/>
            <person name="Konkel Z."/>
            <person name="Slot J.C."/>
            <person name="Sakamoto Y."/>
            <person name="Steenwyk J.L."/>
            <person name="Rokas A."/>
            <person name="Carro J."/>
            <person name="Camarero S."/>
            <person name="Ferreira P."/>
            <person name="Molpeceres G."/>
            <person name="Ruiz-duenas F.J."/>
            <person name="Serrano A."/>
            <person name="Henrissat B."/>
            <person name="Drula E."/>
            <person name="Hughes K.W."/>
            <person name="Mata J.L."/>
            <person name="Ishikawa N.K."/>
            <person name="Vargas-Isla R."/>
            <person name="Ushijima S."/>
            <person name="Smith C.A."/>
            <person name="Ahrendt S."/>
            <person name="Andreopoulos W."/>
            <person name="He G."/>
            <person name="LaButti K."/>
            <person name="Lipzen A."/>
            <person name="Ng V."/>
            <person name="Riley R."/>
            <person name="Sandor L."/>
            <person name="Barry K."/>
            <person name="Martinez A.T."/>
            <person name="Xiao Y."/>
            <person name="Gibbons J.G."/>
            <person name="Terashima K."/>
            <person name="Hibbett D.S."/>
            <person name="Grigoriev I.V."/>
        </authorList>
    </citation>
    <scope>NUCLEOTIDE SEQUENCE</scope>
    <source>
        <strain evidence="1">ET3784</strain>
    </source>
</reference>
<dbReference type="InterPro" id="IPR015943">
    <property type="entry name" value="WD40/YVTN_repeat-like_dom_sf"/>
</dbReference>
<keyword evidence="2" id="KW-1185">Reference proteome</keyword>
<dbReference type="Proteomes" id="UP001176059">
    <property type="component" value="Unassembled WGS sequence"/>
</dbReference>
<comment type="caution">
    <text evidence="1">The sequence shown here is derived from an EMBL/GenBank/DDBJ whole genome shotgun (WGS) entry which is preliminary data.</text>
</comment>
<proteinExistence type="predicted"/>
<dbReference type="Gene3D" id="2.130.10.10">
    <property type="entry name" value="YVTN repeat-like/Quinoprotein amine dehydrogenase"/>
    <property type="match status" value="1"/>
</dbReference>
<accession>A0AA38JD87</accession>
<organism evidence="1 2">
    <name type="scientific">Lentinula guzmanii</name>
    <dbReference type="NCBI Taxonomy" id="2804957"/>
    <lineage>
        <taxon>Eukaryota</taxon>
        <taxon>Fungi</taxon>
        <taxon>Dikarya</taxon>
        <taxon>Basidiomycota</taxon>
        <taxon>Agaricomycotina</taxon>
        <taxon>Agaricomycetes</taxon>
        <taxon>Agaricomycetidae</taxon>
        <taxon>Agaricales</taxon>
        <taxon>Marasmiineae</taxon>
        <taxon>Omphalotaceae</taxon>
        <taxon>Lentinula</taxon>
    </lineage>
</organism>
<gene>
    <name evidence="1" type="ORF">DFJ43DRAFT_277071</name>
</gene>
<evidence type="ECO:0000313" key="2">
    <source>
        <dbReference type="Proteomes" id="UP001176059"/>
    </source>
</evidence>
<dbReference type="EMBL" id="JANVFO010000020">
    <property type="protein sequence ID" value="KAJ3733074.1"/>
    <property type="molecule type" value="Genomic_DNA"/>
</dbReference>
<sequence length="217" mass="24878">MWVPIANTTRSNLLVLLDHPDPEILILNYTETSERPSGKLNIKHQVSLDERGSRPAEFCLDAIVHPFGAFAVASCYTGILKLVTVESGEVVDIQIPELNLLSFNFLPLVNEEEQHTHTYAIALFHLDYHEHIQLISRTLTISSETGPALDSTTIDVEYSFSHQRLYRSRTFQRQTKVGCILSLFLPQMKIQMKVKVVWMRRKTYSSEESLWLEEVGF</sequence>
<reference evidence="1" key="2">
    <citation type="journal article" date="2023" name="Proc. Natl. Acad. Sci. U.S.A.">
        <title>A global phylogenomic analysis of the shiitake genus Lentinula.</title>
        <authorList>
            <person name="Sierra-Patev S."/>
            <person name="Min B."/>
            <person name="Naranjo-Ortiz M."/>
            <person name="Looney B."/>
            <person name="Konkel Z."/>
            <person name="Slot J.C."/>
            <person name="Sakamoto Y."/>
            <person name="Steenwyk J.L."/>
            <person name="Rokas A."/>
            <person name="Carro J."/>
            <person name="Camarero S."/>
            <person name="Ferreira P."/>
            <person name="Molpeceres G."/>
            <person name="Ruiz-Duenas F.J."/>
            <person name="Serrano A."/>
            <person name="Henrissat B."/>
            <person name="Drula E."/>
            <person name="Hughes K.W."/>
            <person name="Mata J.L."/>
            <person name="Ishikawa N.K."/>
            <person name="Vargas-Isla R."/>
            <person name="Ushijima S."/>
            <person name="Smith C.A."/>
            <person name="Donoghue J."/>
            <person name="Ahrendt S."/>
            <person name="Andreopoulos W."/>
            <person name="He G."/>
            <person name="LaButti K."/>
            <person name="Lipzen A."/>
            <person name="Ng V."/>
            <person name="Riley R."/>
            <person name="Sandor L."/>
            <person name="Barry K."/>
            <person name="Martinez A.T."/>
            <person name="Xiao Y."/>
            <person name="Gibbons J.G."/>
            <person name="Terashima K."/>
            <person name="Grigoriev I.V."/>
            <person name="Hibbett D."/>
        </authorList>
    </citation>
    <scope>NUCLEOTIDE SEQUENCE</scope>
    <source>
        <strain evidence="1">ET3784</strain>
    </source>
</reference>
<protein>
    <submittedName>
        <fullName evidence="1">Uncharacterized protein</fullName>
    </submittedName>
</protein>
<name>A0AA38JD87_9AGAR</name>
<evidence type="ECO:0000313" key="1">
    <source>
        <dbReference type="EMBL" id="KAJ3733074.1"/>
    </source>
</evidence>